<keyword evidence="2" id="KW-1185">Reference proteome</keyword>
<sequence>MKRKHYYLPGMIMLLGTTLLGTALARDLTDQQRTVVCKLRDVVEEAGRDGFELAFWPVIGKGPARVSAPLTLRLDPSIEYLFVGYCDENCADVELRVKTMSGEVLEFDEDLVSVVSFEPPFEDDYELSLRMTDCSAEDGCVFGMGILAPRGVSVPHSSNLPRELAQFQLCD</sequence>
<dbReference type="GeneID" id="301682066"/>
<accession>A0A5M3T5P0</accession>
<proteinExistence type="predicted"/>
<evidence type="ECO:0000313" key="1">
    <source>
        <dbReference type="EMBL" id="GCE93116.1"/>
    </source>
</evidence>
<organism evidence="1 2">
    <name type="scientific">Limnospira platensis NIES-46</name>
    <dbReference type="NCBI Taxonomy" id="1236695"/>
    <lineage>
        <taxon>Bacteria</taxon>
        <taxon>Bacillati</taxon>
        <taxon>Cyanobacteriota</taxon>
        <taxon>Cyanophyceae</taxon>
        <taxon>Oscillatoriophycideae</taxon>
        <taxon>Oscillatoriales</taxon>
        <taxon>Sirenicapillariaceae</taxon>
        <taxon>Limnospira</taxon>
    </lineage>
</organism>
<dbReference type="Proteomes" id="UP000326169">
    <property type="component" value="Unassembled WGS sequence"/>
</dbReference>
<reference evidence="1 2" key="1">
    <citation type="journal article" date="2019" name="J Genomics">
        <title>The Draft Genome of a Hydrogen-producing Cyanobacterium, Arthrospira platensis NIES-46.</title>
        <authorList>
            <person name="Suzuki S."/>
            <person name="Yamaguchi H."/>
            <person name="Kawachi M."/>
        </authorList>
    </citation>
    <scope>NUCLEOTIDE SEQUENCE [LARGE SCALE GENOMIC DNA]</scope>
    <source>
        <strain evidence="1 2">NIES-46</strain>
    </source>
</reference>
<gene>
    <name evidence="1" type="ORF">NIES46_11650</name>
</gene>
<dbReference type="EMBL" id="BIMW01000061">
    <property type="protein sequence ID" value="GCE93116.1"/>
    <property type="molecule type" value="Genomic_DNA"/>
</dbReference>
<evidence type="ECO:0000313" key="2">
    <source>
        <dbReference type="Proteomes" id="UP000326169"/>
    </source>
</evidence>
<comment type="caution">
    <text evidence="1">The sequence shown here is derived from an EMBL/GenBank/DDBJ whole genome shotgun (WGS) entry which is preliminary data.</text>
</comment>
<protein>
    <submittedName>
        <fullName evidence="1">Uncharacterized protein</fullName>
    </submittedName>
</protein>
<name>A0A5M3T5P0_LIMPL</name>
<dbReference type="RefSeq" id="WP_006619667.1">
    <property type="nucleotide sequence ID" value="NZ_BIMW01000061.1"/>
</dbReference>